<protein>
    <recommendedName>
        <fullName evidence="2">LNS2/PITP domain-containing protein</fullName>
    </recommendedName>
</protein>
<dbReference type="InterPro" id="IPR001666">
    <property type="entry name" value="PI_transfer"/>
</dbReference>
<dbReference type="InterPro" id="IPR023214">
    <property type="entry name" value="HAD_sf"/>
</dbReference>
<evidence type="ECO:0000313" key="3">
    <source>
        <dbReference type="EMBL" id="MFH4976919.1"/>
    </source>
</evidence>
<name>A0ABD6EA41_9BILA</name>
<proteinExistence type="predicted"/>
<dbReference type="Proteomes" id="UP001608902">
    <property type="component" value="Unassembled WGS sequence"/>
</dbReference>
<feature type="chain" id="PRO_5044806731" description="LNS2/PITP domain-containing protein" evidence="1">
    <location>
        <begin position="28"/>
        <end position="331"/>
    </location>
</feature>
<feature type="signal peptide" evidence="1">
    <location>
        <begin position="1"/>
        <end position="27"/>
    </location>
</feature>
<feature type="domain" description="LNS2/PITP" evidence="2">
    <location>
        <begin position="130"/>
        <end position="259"/>
    </location>
</feature>
<keyword evidence="4" id="KW-1185">Reference proteome</keyword>
<evidence type="ECO:0000256" key="1">
    <source>
        <dbReference type="SAM" id="SignalP"/>
    </source>
</evidence>
<dbReference type="InterPro" id="IPR036412">
    <property type="entry name" value="HAD-like_sf"/>
</dbReference>
<dbReference type="SUPFAM" id="SSF56784">
    <property type="entry name" value="HAD-like"/>
    <property type="match status" value="1"/>
</dbReference>
<dbReference type="InterPro" id="IPR031315">
    <property type="entry name" value="LNS2/PITP"/>
</dbReference>
<dbReference type="CDD" id="cd01427">
    <property type="entry name" value="HAD_like"/>
    <property type="match status" value="1"/>
</dbReference>
<organism evidence="3 4">
    <name type="scientific">Gnathostoma spinigerum</name>
    <dbReference type="NCBI Taxonomy" id="75299"/>
    <lineage>
        <taxon>Eukaryota</taxon>
        <taxon>Metazoa</taxon>
        <taxon>Ecdysozoa</taxon>
        <taxon>Nematoda</taxon>
        <taxon>Chromadorea</taxon>
        <taxon>Rhabditida</taxon>
        <taxon>Spirurina</taxon>
        <taxon>Gnathostomatomorpha</taxon>
        <taxon>Gnathostomatoidea</taxon>
        <taxon>Gnathostomatidae</taxon>
        <taxon>Gnathostoma</taxon>
    </lineage>
</organism>
<dbReference type="SMART" id="SM00775">
    <property type="entry name" value="LNS2"/>
    <property type="match status" value="1"/>
</dbReference>
<dbReference type="Pfam" id="PF24694">
    <property type="entry name" value="LNS2_PITM1-3"/>
    <property type="match status" value="1"/>
</dbReference>
<dbReference type="PANTHER" id="PTHR10658:SF81">
    <property type="entry name" value="PROTEIN RETINAL DEGENERATION B"/>
    <property type="match status" value="1"/>
</dbReference>
<dbReference type="PANTHER" id="PTHR10658">
    <property type="entry name" value="PHOSPHATIDYLINOSITOL TRANSFER PROTEIN"/>
    <property type="match status" value="1"/>
</dbReference>
<dbReference type="EMBL" id="JBGFUD010001918">
    <property type="protein sequence ID" value="MFH4976919.1"/>
    <property type="molecule type" value="Genomic_DNA"/>
</dbReference>
<comment type="caution">
    <text evidence="3">The sequence shown here is derived from an EMBL/GenBank/DDBJ whole genome shotgun (WGS) entry which is preliminary data.</text>
</comment>
<accession>A0ABD6EA41</accession>
<dbReference type="Gene3D" id="3.40.50.1000">
    <property type="entry name" value="HAD superfamily/HAD-like"/>
    <property type="match status" value="1"/>
</dbReference>
<sequence length="331" mass="36789">MRATDYRTSINSVLFFLSRLILQIANLAPNHRANDVIIVEGGKPIINARFCYGPMDLVDLAREDISTYLHLVGCDWNLLSTNRTDMNGRISVSVPDRIPCGIHCAKMIVHGDRTFVDVFIAVLPYGTRCVVFSIDGSLTSSVSVTGKDPRLQPGVVDVVRFWHDLGYPIIYVTARPDMQQKAVTAWLGLHNFPHGLLFFTPSFSTDPLRQKLLHLKALVEMGITIHAAYGSNKDVPVYSSIGIAAERIFTVRRGKLKGCVHLDGYSAHLSDLSGGAIPFAEPVESSLLFQRHNPIANESLVRRTHSFASRSGRYRLSDLKEKKQSISTQSR</sequence>
<dbReference type="FunFam" id="3.40.50.1000:FF:000173">
    <property type="entry name" value="Membrane-associated phosphatidylinositol transfer protein 2"/>
    <property type="match status" value="1"/>
</dbReference>
<reference evidence="3 4" key="1">
    <citation type="submission" date="2024-08" db="EMBL/GenBank/DDBJ databases">
        <title>Gnathostoma spinigerum genome.</title>
        <authorList>
            <person name="Gonzalez-Bertolin B."/>
            <person name="Monzon S."/>
            <person name="Zaballos A."/>
            <person name="Jimenez P."/>
            <person name="Dekumyoy P."/>
            <person name="Varona S."/>
            <person name="Cuesta I."/>
            <person name="Sumanam S."/>
            <person name="Adisakwattana P."/>
            <person name="Gasser R.B."/>
            <person name="Hernandez-Gonzalez A."/>
            <person name="Young N.D."/>
            <person name="Perteguer M.J."/>
        </authorList>
    </citation>
    <scope>NUCLEOTIDE SEQUENCE [LARGE SCALE GENOMIC DNA]</scope>
    <source>
        <strain evidence="3">AL3</strain>
        <tissue evidence="3">Liver</tissue>
    </source>
</reference>
<evidence type="ECO:0000259" key="2">
    <source>
        <dbReference type="SMART" id="SM00775"/>
    </source>
</evidence>
<evidence type="ECO:0000313" key="4">
    <source>
        <dbReference type="Proteomes" id="UP001608902"/>
    </source>
</evidence>
<dbReference type="Pfam" id="PF24695">
    <property type="entry name" value="PITM1-3"/>
    <property type="match status" value="1"/>
</dbReference>
<dbReference type="AlphaFoldDB" id="A0ABD6EA41"/>
<keyword evidence="1" id="KW-0732">Signal</keyword>
<gene>
    <name evidence="3" type="ORF">AB6A40_003628</name>
</gene>